<dbReference type="RefSeq" id="WP_129425568.1">
    <property type="nucleotide sequence ID" value="NZ_SDPW01000001.1"/>
</dbReference>
<protein>
    <submittedName>
        <fullName evidence="8">Response regulator transcription factor</fullName>
    </submittedName>
</protein>
<dbReference type="InterPro" id="IPR039420">
    <property type="entry name" value="WalR-like"/>
</dbReference>
<gene>
    <name evidence="8" type="ORF">ET524_10255</name>
</gene>
<dbReference type="Proteomes" id="UP000293345">
    <property type="component" value="Unassembled WGS sequence"/>
</dbReference>
<dbReference type="SUPFAM" id="SSF52172">
    <property type="entry name" value="CheY-like"/>
    <property type="match status" value="1"/>
</dbReference>
<evidence type="ECO:0000256" key="5">
    <source>
        <dbReference type="PROSITE-ProRule" id="PRU00169"/>
    </source>
</evidence>
<accession>A0A4V1QU58</accession>
<dbReference type="SUPFAM" id="SSF46894">
    <property type="entry name" value="C-terminal effector domain of the bipartite response regulators"/>
    <property type="match status" value="1"/>
</dbReference>
<organism evidence="8 9">
    <name type="scientific">Senegalimassilia faecalis</name>
    <dbReference type="NCBI Taxonomy" id="2509433"/>
    <lineage>
        <taxon>Bacteria</taxon>
        <taxon>Bacillati</taxon>
        <taxon>Actinomycetota</taxon>
        <taxon>Coriobacteriia</taxon>
        <taxon>Coriobacteriales</taxon>
        <taxon>Coriobacteriaceae</taxon>
        <taxon>Senegalimassilia</taxon>
    </lineage>
</organism>
<comment type="caution">
    <text evidence="8">The sequence shown here is derived from an EMBL/GenBank/DDBJ whole genome shotgun (WGS) entry which is preliminary data.</text>
</comment>
<dbReference type="PANTHER" id="PTHR43214">
    <property type="entry name" value="TWO-COMPONENT RESPONSE REGULATOR"/>
    <property type="match status" value="1"/>
</dbReference>
<dbReference type="InterPro" id="IPR001789">
    <property type="entry name" value="Sig_transdc_resp-reg_receiver"/>
</dbReference>
<evidence type="ECO:0000256" key="4">
    <source>
        <dbReference type="ARBA" id="ARBA00023163"/>
    </source>
</evidence>
<proteinExistence type="predicted"/>
<dbReference type="InterPro" id="IPR011006">
    <property type="entry name" value="CheY-like_superfamily"/>
</dbReference>
<dbReference type="GO" id="GO:0006355">
    <property type="term" value="P:regulation of DNA-templated transcription"/>
    <property type="evidence" value="ECO:0007669"/>
    <property type="project" value="InterPro"/>
</dbReference>
<dbReference type="PROSITE" id="PS50110">
    <property type="entry name" value="RESPONSE_REGULATORY"/>
    <property type="match status" value="1"/>
</dbReference>
<dbReference type="CDD" id="cd06170">
    <property type="entry name" value="LuxR_C_like"/>
    <property type="match status" value="1"/>
</dbReference>
<feature type="domain" description="HTH luxR-type" evidence="6">
    <location>
        <begin position="189"/>
        <end position="254"/>
    </location>
</feature>
<keyword evidence="3" id="KW-0238">DNA-binding</keyword>
<reference evidence="8 9" key="1">
    <citation type="submission" date="2019-01" db="EMBL/GenBank/DDBJ databases">
        <title>Senegalimassilia sp. nov. KGMB04484 isolated human feces.</title>
        <authorList>
            <person name="Han K.-I."/>
            <person name="Kim J.-S."/>
            <person name="Lee K.C."/>
            <person name="Suh M.K."/>
            <person name="Eom M.K."/>
            <person name="Lee J.H."/>
            <person name="Park S.-H."/>
            <person name="Kang S.W."/>
            <person name="Park J.-E."/>
            <person name="Oh B.S."/>
            <person name="Yu S.Y."/>
            <person name="Choi S.-H."/>
            <person name="Lee D.H."/>
            <person name="Yoon H."/>
            <person name="Kim B.-Y."/>
            <person name="Lee J.H."/>
            <person name="Lee J.-S."/>
        </authorList>
    </citation>
    <scope>NUCLEOTIDE SEQUENCE [LARGE SCALE GENOMIC DNA]</scope>
    <source>
        <strain evidence="8 9">KGMB04484</strain>
    </source>
</reference>
<dbReference type="Gene3D" id="3.40.50.2300">
    <property type="match status" value="1"/>
</dbReference>
<dbReference type="SMART" id="SM00421">
    <property type="entry name" value="HTH_LUXR"/>
    <property type="match status" value="1"/>
</dbReference>
<keyword evidence="4" id="KW-0804">Transcription</keyword>
<dbReference type="PANTHER" id="PTHR43214:SF24">
    <property type="entry name" value="TRANSCRIPTIONAL REGULATORY PROTEIN NARL-RELATED"/>
    <property type="match status" value="1"/>
</dbReference>
<sequence>MPSYKNDSVHGSGYLDPASKDLLDVHMSMREEPDLGADPIRVVIADQDHIFIEGVASLLKEWEEFELVGKAFSLEEAYELCSREKPAFIMMGVTFRGESCAPTVKRLCDADSQLRVMVVASMGESGFVLDALRAGARGFGFRDEMSADRLRSLLWAQACGDIAFSGSLGTVLQGALLNGRPTDASDSVESSYFDSLDDRETKVLALLEEGLSNEEISQRLFLSVSTVKKAINGIIQKLHVSNRVQAAVVSARYNRG</sequence>
<keyword evidence="1" id="KW-0597">Phosphoprotein</keyword>
<dbReference type="InterPro" id="IPR000792">
    <property type="entry name" value="Tscrpt_reg_LuxR_C"/>
</dbReference>
<dbReference type="InterPro" id="IPR016032">
    <property type="entry name" value="Sig_transdc_resp-reg_C-effctor"/>
</dbReference>
<evidence type="ECO:0000259" key="7">
    <source>
        <dbReference type="PROSITE" id="PS50110"/>
    </source>
</evidence>
<evidence type="ECO:0000256" key="3">
    <source>
        <dbReference type="ARBA" id="ARBA00023125"/>
    </source>
</evidence>
<dbReference type="PRINTS" id="PR00038">
    <property type="entry name" value="HTHLUXR"/>
</dbReference>
<dbReference type="GO" id="GO:0003677">
    <property type="term" value="F:DNA binding"/>
    <property type="evidence" value="ECO:0007669"/>
    <property type="project" value="UniProtKB-KW"/>
</dbReference>
<dbReference type="GO" id="GO:0000160">
    <property type="term" value="P:phosphorelay signal transduction system"/>
    <property type="evidence" value="ECO:0007669"/>
    <property type="project" value="InterPro"/>
</dbReference>
<dbReference type="CDD" id="cd17535">
    <property type="entry name" value="REC_NarL-like"/>
    <property type="match status" value="1"/>
</dbReference>
<dbReference type="Pfam" id="PF00196">
    <property type="entry name" value="GerE"/>
    <property type="match status" value="1"/>
</dbReference>
<dbReference type="OrthoDB" id="3686176at2"/>
<dbReference type="AlphaFoldDB" id="A0A4V1QU58"/>
<comment type="caution">
    <text evidence="5">Lacks conserved residue(s) required for the propagation of feature annotation.</text>
</comment>
<name>A0A4V1QU58_9ACTN</name>
<feature type="domain" description="Response regulatory" evidence="7">
    <location>
        <begin position="41"/>
        <end position="157"/>
    </location>
</feature>
<evidence type="ECO:0000259" key="6">
    <source>
        <dbReference type="PROSITE" id="PS50043"/>
    </source>
</evidence>
<evidence type="ECO:0000256" key="1">
    <source>
        <dbReference type="ARBA" id="ARBA00022553"/>
    </source>
</evidence>
<evidence type="ECO:0000313" key="9">
    <source>
        <dbReference type="Proteomes" id="UP000293345"/>
    </source>
</evidence>
<keyword evidence="2" id="KW-0805">Transcription regulation</keyword>
<dbReference type="InterPro" id="IPR058245">
    <property type="entry name" value="NreC/VraR/RcsB-like_REC"/>
</dbReference>
<keyword evidence="9" id="KW-1185">Reference proteome</keyword>
<evidence type="ECO:0000256" key="2">
    <source>
        <dbReference type="ARBA" id="ARBA00023015"/>
    </source>
</evidence>
<dbReference type="PROSITE" id="PS50043">
    <property type="entry name" value="HTH_LUXR_2"/>
    <property type="match status" value="1"/>
</dbReference>
<dbReference type="EMBL" id="SDPW01000001">
    <property type="protein sequence ID" value="RXZ54817.1"/>
    <property type="molecule type" value="Genomic_DNA"/>
</dbReference>
<evidence type="ECO:0000313" key="8">
    <source>
        <dbReference type="EMBL" id="RXZ54817.1"/>
    </source>
</evidence>